<evidence type="ECO:0000313" key="3">
    <source>
        <dbReference type="EMBL" id="CAL1678298.1"/>
    </source>
</evidence>
<name>A0AAV2NDR4_9HYME</name>
<reference evidence="3" key="1">
    <citation type="submission" date="2024-04" db="EMBL/GenBank/DDBJ databases">
        <authorList>
            <consortium name="Molecular Ecology Group"/>
        </authorList>
    </citation>
    <scope>NUCLEOTIDE SEQUENCE</scope>
</reference>
<dbReference type="GO" id="GO:0008270">
    <property type="term" value="F:zinc ion binding"/>
    <property type="evidence" value="ECO:0007669"/>
    <property type="project" value="InterPro"/>
</dbReference>
<keyword evidence="4" id="KW-1185">Reference proteome</keyword>
<feature type="region of interest" description="Disordered" evidence="1">
    <location>
        <begin position="1"/>
        <end position="171"/>
    </location>
</feature>
<feature type="compositionally biased region" description="Polar residues" evidence="1">
    <location>
        <begin position="1"/>
        <end position="44"/>
    </location>
</feature>
<evidence type="ECO:0000256" key="1">
    <source>
        <dbReference type="SAM" id="MobiDB-lite"/>
    </source>
</evidence>
<organism evidence="3 4">
    <name type="scientific">Lasius platythorax</name>
    <dbReference type="NCBI Taxonomy" id="488582"/>
    <lineage>
        <taxon>Eukaryota</taxon>
        <taxon>Metazoa</taxon>
        <taxon>Ecdysozoa</taxon>
        <taxon>Arthropoda</taxon>
        <taxon>Hexapoda</taxon>
        <taxon>Insecta</taxon>
        <taxon>Pterygota</taxon>
        <taxon>Neoptera</taxon>
        <taxon>Endopterygota</taxon>
        <taxon>Hymenoptera</taxon>
        <taxon>Apocrita</taxon>
        <taxon>Aculeata</taxon>
        <taxon>Formicoidea</taxon>
        <taxon>Formicidae</taxon>
        <taxon>Formicinae</taxon>
        <taxon>Lasius</taxon>
        <taxon>Lasius</taxon>
    </lineage>
</organism>
<sequence>MQTLPVLQRTSETQTSPDRCTRETQTPSLYQRTVGTQMEITTGSMGAGPPDAPEGPRIPRGRGRGLRPVQPSELMPVGSRGLTPLRGALPLPREEPPPSLPLGRSSRRAVRRSLSLRRSPRRTPKRRGRSPARRTNRNTSRERSQHRRSPARKDEGGPTERSISRQTSLSVAPTRGSTVCWNCRATDHRYSDCPHPRDNPYCYGCGRRGVTMRTCPACGPEWRNLGPYRPEQGHLGKRDLPFA</sequence>
<accession>A0AAV2NDR4</accession>
<feature type="compositionally biased region" description="Basic residues" evidence="1">
    <location>
        <begin position="105"/>
        <end position="136"/>
    </location>
</feature>
<feature type="domain" description="CCHC-type" evidence="2">
    <location>
        <begin position="201"/>
        <end position="217"/>
    </location>
</feature>
<dbReference type="GO" id="GO:0003676">
    <property type="term" value="F:nucleic acid binding"/>
    <property type="evidence" value="ECO:0007669"/>
    <property type="project" value="InterPro"/>
</dbReference>
<dbReference type="InterPro" id="IPR001878">
    <property type="entry name" value="Znf_CCHC"/>
</dbReference>
<dbReference type="Proteomes" id="UP001497644">
    <property type="component" value="Chromosome 14"/>
</dbReference>
<protein>
    <recommendedName>
        <fullName evidence="2">CCHC-type domain-containing protein</fullName>
    </recommendedName>
</protein>
<proteinExistence type="predicted"/>
<dbReference type="SMART" id="SM00343">
    <property type="entry name" value="ZnF_C2HC"/>
    <property type="match status" value="2"/>
</dbReference>
<evidence type="ECO:0000313" key="4">
    <source>
        <dbReference type="Proteomes" id="UP001497644"/>
    </source>
</evidence>
<evidence type="ECO:0000259" key="2">
    <source>
        <dbReference type="SMART" id="SM00343"/>
    </source>
</evidence>
<dbReference type="EMBL" id="OZ034837">
    <property type="protein sequence ID" value="CAL1678298.1"/>
    <property type="molecule type" value="Genomic_DNA"/>
</dbReference>
<dbReference type="Gene3D" id="4.10.60.10">
    <property type="entry name" value="Zinc finger, CCHC-type"/>
    <property type="match status" value="1"/>
</dbReference>
<gene>
    <name evidence="3" type="ORF">LPLAT_LOCUS4185</name>
</gene>
<dbReference type="SUPFAM" id="SSF57756">
    <property type="entry name" value="Retrovirus zinc finger-like domains"/>
    <property type="match status" value="1"/>
</dbReference>
<feature type="domain" description="CCHC-type" evidence="2">
    <location>
        <begin position="179"/>
        <end position="195"/>
    </location>
</feature>
<dbReference type="AlphaFoldDB" id="A0AAV2NDR4"/>
<dbReference type="InterPro" id="IPR036875">
    <property type="entry name" value="Znf_CCHC_sf"/>
</dbReference>